<dbReference type="RefSeq" id="WP_072878225.1">
    <property type="nucleotide sequence ID" value="NZ_FQVT01000003.1"/>
</dbReference>
<dbReference type="AlphaFoldDB" id="A0A1M5FMA6"/>
<evidence type="ECO:0000259" key="1">
    <source>
        <dbReference type="Pfam" id="PF13648"/>
    </source>
</evidence>
<keyword evidence="3" id="KW-1185">Reference proteome</keyword>
<evidence type="ECO:0000313" key="2">
    <source>
        <dbReference type="EMBL" id="SHF92559.1"/>
    </source>
</evidence>
<dbReference type="Proteomes" id="UP000183945">
    <property type="component" value="Unassembled WGS sequence"/>
</dbReference>
<accession>A0A1M5FMA6</accession>
<evidence type="ECO:0000313" key="3">
    <source>
        <dbReference type="Proteomes" id="UP000183945"/>
    </source>
</evidence>
<dbReference type="PROSITE" id="PS51257">
    <property type="entry name" value="PROKAR_LIPOPROTEIN"/>
    <property type="match status" value="1"/>
</dbReference>
<gene>
    <name evidence="2" type="ORF">SAMN05444483_103254</name>
</gene>
<name>A0A1M5FMA6_SALEC</name>
<sequence length="145" mass="17152">MNKKILFLVCGIVALGCQKNNPEEQLKHLTGYWEIDKVEVSKDSTINYKVNPTVDYIEFDGKNGFRKKLNPRFDGTYITNDDREEVLAKIEDDSLRLYYKTPYDSWKETVINAEEDKFSIINRDDKIYYYKKFTPLLADENEEEN</sequence>
<dbReference type="STRING" id="1073325.SAMN05444483_103254"/>
<protein>
    <recommendedName>
        <fullName evidence="1">Lipocalin-like domain-containing protein</fullName>
    </recommendedName>
</protein>
<dbReference type="InterPro" id="IPR024311">
    <property type="entry name" value="Lipocalin-like"/>
</dbReference>
<dbReference type="OrthoDB" id="1143855at2"/>
<feature type="domain" description="Lipocalin-like" evidence="1">
    <location>
        <begin position="29"/>
        <end position="119"/>
    </location>
</feature>
<dbReference type="Pfam" id="PF13648">
    <property type="entry name" value="Lipocalin_4"/>
    <property type="match status" value="1"/>
</dbReference>
<organism evidence="2 3">
    <name type="scientific">Salegentibacter echinorum</name>
    <dbReference type="NCBI Taxonomy" id="1073325"/>
    <lineage>
        <taxon>Bacteria</taxon>
        <taxon>Pseudomonadati</taxon>
        <taxon>Bacteroidota</taxon>
        <taxon>Flavobacteriia</taxon>
        <taxon>Flavobacteriales</taxon>
        <taxon>Flavobacteriaceae</taxon>
        <taxon>Salegentibacter</taxon>
    </lineage>
</organism>
<reference evidence="3" key="1">
    <citation type="submission" date="2016-11" db="EMBL/GenBank/DDBJ databases">
        <authorList>
            <person name="Varghese N."/>
            <person name="Submissions S."/>
        </authorList>
    </citation>
    <scope>NUCLEOTIDE SEQUENCE [LARGE SCALE GENOMIC DNA]</scope>
    <source>
        <strain evidence="3">DSM 24579</strain>
    </source>
</reference>
<dbReference type="EMBL" id="FQVT01000003">
    <property type="protein sequence ID" value="SHF92559.1"/>
    <property type="molecule type" value="Genomic_DNA"/>
</dbReference>
<proteinExistence type="predicted"/>